<dbReference type="Gene3D" id="1.10.760.10">
    <property type="entry name" value="Cytochrome c-like domain"/>
    <property type="match status" value="1"/>
</dbReference>
<dbReference type="GO" id="GO:0009055">
    <property type="term" value="F:electron transfer activity"/>
    <property type="evidence" value="ECO:0007669"/>
    <property type="project" value="InterPro"/>
</dbReference>
<feature type="non-terminal residue" evidence="3">
    <location>
        <position position="114"/>
    </location>
</feature>
<dbReference type="InterPro" id="IPR004852">
    <property type="entry name" value="Di-haem_cyt_c_peroxidsae"/>
</dbReference>
<accession>A0A3B1E927</accession>
<evidence type="ECO:0000259" key="2">
    <source>
        <dbReference type="Pfam" id="PF03150"/>
    </source>
</evidence>
<proteinExistence type="predicted"/>
<organism evidence="3">
    <name type="scientific">hydrothermal vent metagenome</name>
    <dbReference type="NCBI Taxonomy" id="652676"/>
    <lineage>
        <taxon>unclassified sequences</taxon>
        <taxon>metagenomes</taxon>
        <taxon>ecological metagenomes</taxon>
    </lineage>
</organism>
<dbReference type="GO" id="GO:0016491">
    <property type="term" value="F:oxidoreductase activity"/>
    <property type="evidence" value="ECO:0007669"/>
    <property type="project" value="InterPro"/>
</dbReference>
<reference evidence="3" key="1">
    <citation type="submission" date="2018-06" db="EMBL/GenBank/DDBJ databases">
        <authorList>
            <person name="Zhirakovskaya E."/>
        </authorList>
    </citation>
    <scope>NUCLEOTIDE SEQUENCE</scope>
</reference>
<dbReference type="AlphaFoldDB" id="A0A3B1E927"/>
<feature type="domain" description="Di-haem cytochrome c peroxidase" evidence="2">
    <location>
        <begin position="57"/>
        <end position="103"/>
    </location>
</feature>
<evidence type="ECO:0000256" key="1">
    <source>
        <dbReference type="SAM" id="MobiDB-lite"/>
    </source>
</evidence>
<sequence length="114" mass="12118">MKKATHTRRAFARLVPLALIGVPILGGAALTAARVFEGPQDFFPPVPVPTENPMTEEKRILGKMLFWDEQLSSDNTMACGTCHRPGAGGIDPRHGLNPGPDGIAGTEDDRTGSP</sequence>
<protein>
    <recommendedName>
        <fullName evidence="2">Di-haem cytochrome c peroxidase domain-containing protein</fullName>
    </recommendedName>
</protein>
<name>A0A3B1E927_9ZZZZ</name>
<dbReference type="SUPFAM" id="SSF46626">
    <property type="entry name" value="Cytochrome c"/>
    <property type="match status" value="1"/>
</dbReference>
<feature type="region of interest" description="Disordered" evidence="1">
    <location>
        <begin position="78"/>
        <end position="114"/>
    </location>
</feature>
<dbReference type="GO" id="GO:0020037">
    <property type="term" value="F:heme binding"/>
    <property type="evidence" value="ECO:0007669"/>
    <property type="project" value="InterPro"/>
</dbReference>
<dbReference type="EMBL" id="UOGK01000707">
    <property type="protein sequence ID" value="VAX42527.1"/>
    <property type="molecule type" value="Genomic_DNA"/>
</dbReference>
<evidence type="ECO:0000313" key="3">
    <source>
        <dbReference type="EMBL" id="VAX42527.1"/>
    </source>
</evidence>
<dbReference type="InterPro" id="IPR036909">
    <property type="entry name" value="Cyt_c-like_dom_sf"/>
</dbReference>
<dbReference type="Pfam" id="PF03150">
    <property type="entry name" value="CCP_MauG"/>
    <property type="match status" value="1"/>
</dbReference>
<gene>
    <name evidence="3" type="ORF">MNBD_PLANCTO03-1369</name>
</gene>